<dbReference type="InterPro" id="IPR009003">
    <property type="entry name" value="Peptidase_S1_PA"/>
</dbReference>
<dbReference type="EMBL" id="BTSX01000006">
    <property type="protein sequence ID" value="GMT04069.1"/>
    <property type="molecule type" value="Genomic_DNA"/>
</dbReference>
<dbReference type="GO" id="GO:0006508">
    <property type="term" value="P:proteolysis"/>
    <property type="evidence" value="ECO:0007669"/>
    <property type="project" value="InterPro"/>
</dbReference>
<dbReference type="Gene3D" id="2.40.10.10">
    <property type="entry name" value="Trypsin-like serine proteases"/>
    <property type="match status" value="1"/>
</dbReference>
<keyword evidence="4" id="KW-1185">Reference proteome</keyword>
<feature type="chain" id="PRO_5043316162" description="Peptidase S1 domain-containing protein" evidence="1">
    <location>
        <begin position="22"/>
        <end position="355"/>
    </location>
</feature>
<feature type="signal peptide" evidence="1">
    <location>
        <begin position="1"/>
        <end position="21"/>
    </location>
</feature>
<feature type="non-terminal residue" evidence="3">
    <location>
        <position position="355"/>
    </location>
</feature>
<sequence>RSLLVLSSLFLVSQSILNGHADRWTKHPHLVKILARSSSSSPPLACSGTLISPRLVLTASDCVMEAGKIVSEVLVMFTRPTKPPLRKQATLALLNGTLAYLSLAHPMKPEDICPSGIPSGRASLLSIIPSLTHYPVTPFEWDKMDTTTCRMVAFHSAVNVSHFLSSTAVETAVMKGEVEGETIGVKRRNTAEPAACWEDTGAPFECLVGQEFIQVGIFTSLFAPKERQEQRFKRDEKSGFLFILSKLQEVKIDTTTSTTTPESTTTPKKEDKALNFESIRRTFIWAALQEEKTDSTTTSTTPEPTTTAAKEIIDTFAHCLTASSLRFSRLDALSVASVIEKYDFSGFVKMHEKCG</sequence>
<organism evidence="3 4">
    <name type="scientific">Pristionchus entomophagus</name>
    <dbReference type="NCBI Taxonomy" id="358040"/>
    <lineage>
        <taxon>Eukaryota</taxon>
        <taxon>Metazoa</taxon>
        <taxon>Ecdysozoa</taxon>
        <taxon>Nematoda</taxon>
        <taxon>Chromadorea</taxon>
        <taxon>Rhabditida</taxon>
        <taxon>Rhabditina</taxon>
        <taxon>Diplogasteromorpha</taxon>
        <taxon>Diplogasteroidea</taxon>
        <taxon>Neodiplogasteridae</taxon>
        <taxon>Pristionchus</taxon>
    </lineage>
</organism>
<feature type="non-terminal residue" evidence="3">
    <location>
        <position position="1"/>
    </location>
</feature>
<keyword evidence="1" id="KW-0732">Signal</keyword>
<reference evidence="3" key="1">
    <citation type="submission" date="2023-10" db="EMBL/GenBank/DDBJ databases">
        <title>Genome assembly of Pristionchus species.</title>
        <authorList>
            <person name="Yoshida K."/>
            <person name="Sommer R.J."/>
        </authorList>
    </citation>
    <scope>NUCLEOTIDE SEQUENCE</scope>
    <source>
        <strain evidence="3">RS0144</strain>
    </source>
</reference>
<dbReference type="InterPro" id="IPR043504">
    <property type="entry name" value="Peptidase_S1_PA_chymotrypsin"/>
</dbReference>
<dbReference type="Pfam" id="PF00089">
    <property type="entry name" value="Trypsin"/>
    <property type="match status" value="1"/>
</dbReference>
<dbReference type="SUPFAM" id="SSF50494">
    <property type="entry name" value="Trypsin-like serine proteases"/>
    <property type="match status" value="1"/>
</dbReference>
<evidence type="ECO:0000313" key="3">
    <source>
        <dbReference type="EMBL" id="GMT04069.1"/>
    </source>
</evidence>
<dbReference type="InterPro" id="IPR001254">
    <property type="entry name" value="Trypsin_dom"/>
</dbReference>
<evidence type="ECO:0000313" key="4">
    <source>
        <dbReference type="Proteomes" id="UP001432027"/>
    </source>
</evidence>
<proteinExistence type="predicted"/>
<comment type="caution">
    <text evidence="3">The sequence shown here is derived from an EMBL/GenBank/DDBJ whole genome shotgun (WGS) entry which is preliminary data.</text>
</comment>
<gene>
    <name evidence="3" type="ORF">PENTCL1PPCAC_26243</name>
</gene>
<evidence type="ECO:0000259" key="2">
    <source>
        <dbReference type="Pfam" id="PF00089"/>
    </source>
</evidence>
<dbReference type="Proteomes" id="UP001432027">
    <property type="component" value="Unassembled WGS sequence"/>
</dbReference>
<dbReference type="GO" id="GO:0004252">
    <property type="term" value="F:serine-type endopeptidase activity"/>
    <property type="evidence" value="ECO:0007669"/>
    <property type="project" value="InterPro"/>
</dbReference>
<dbReference type="AlphaFoldDB" id="A0AAV5UB06"/>
<name>A0AAV5UB06_9BILA</name>
<feature type="domain" description="Peptidase S1" evidence="2">
    <location>
        <begin position="16"/>
        <end position="70"/>
    </location>
</feature>
<evidence type="ECO:0000256" key="1">
    <source>
        <dbReference type="SAM" id="SignalP"/>
    </source>
</evidence>
<protein>
    <recommendedName>
        <fullName evidence="2">Peptidase S1 domain-containing protein</fullName>
    </recommendedName>
</protein>
<accession>A0AAV5UB06</accession>